<evidence type="ECO:0000256" key="5">
    <source>
        <dbReference type="ARBA" id="ARBA00023163"/>
    </source>
</evidence>
<sequence length="414" mass="43369">MTSQQKFVVRAAGSDCAALQHFIGKFPGETPDLASDDWRAEAEDVPTNASNRPLASSMRLLRGEGRRLRGQPEGGNVSNQFFLIKERGSPDFVAVPVDAWVTFRPEAAPGSRTLESAEAAMAAARLQADRINPRFAAALQASGVSEAAAAAAEGGPDPEGNEPDSDEEWAGIKARAATRATLPQQGQRKPLAEAAAPQVREEEGEEGGPDEKAEDWDHEAEAADDDLDMEDEDAANAGDVSPVPRHVAVGVGCWPAGRVSDDSDDEGAAKPGAVRRTLQRMMRDAGMEEDDDDLASGSEDDLDDDEPEDDEDLDAMAEEVAPLGPGAAAAAGPAGAADAKRQRNVSPAPAAAAPGPVTREEIVQLLAKNGRLALRDIVDHFRARATGENAKAFTSLVKQVGGDDGGFHDDVGAS</sequence>
<keyword evidence="9" id="KW-1185">Reference proteome</keyword>
<feature type="compositionally biased region" description="Low complexity" evidence="7">
    <location>
        <begin position="140"/>
        <end position="155"/>
    </location>
</feature>
<dbReference type="PANTHER" id="PTHR13011">
    <property type="entry name" value="TFIIF-ALPHA"/>
    <property type="match status" value="1"/>
</dbReference>
<evidence type="ECO:0000256" key="4">
    <source>
        <dbReference type="ARBA" id="ARBA00023125"/>
    </source>
</evidence>
<evidence type="ECO:0000256" key="6">
    <source>
        <dbReference type="ARBA" id="ARBA00023242"/>
    </source>
</evidence>
<evidence type="ECO:0000256" key="1">
    <source>
        <dbReference type="ARBA" id="ARBA00004123"/>
    </source>
</evidence>
<dbReference type="GO" id="GO:0032968">
    <property type="term" value="P:positive regulation of transcription elongation by RNA polymerase II"/>
    <property type="evidence" value="ECO:0007669"/>
    <property type="project" value="InterPro"/>
</dbReference>
<proteinExistence type="inferred from homology"/>
<evidence type="ECO:0000256" key="7">
    <source>
        <dbReference type="SAM" id="MobiDB-lite"/>
    </source>
</evidence>
<dbReference type="GO" id="GO:0016251">
    <property type="term" value="F:RNA polymerase II general transcription initiation factor activity"/>
    <property type="evidence" value="ECO:0007669"/>
    <property type="project" value="TreeGrafter"/>
</dbReference>
<evidence type="ECO:0000256" key="2">
    <source>
        <dbReference type="ARBA" id="ARBA00005249"/>
    </source>
</evidence>
<feature type="compositionally biased region" description="Acidic residues" evidence="7">
    <location>
        <begin position="287"/>
        <end position="317"/>
    </location>
</feature>
<dbReference type="GO" id="GO:0001096">
    <property type="term" value="F:TFIIF-class transcription factor complex binding"/>
    <property type="evidence" value="ECO:0007669"/>
    <property type="project" value="TreeGrafter"/>
</dbReference>
<comment type="caution">
    <text evidence="8">The sequence shown here is derived from an EMBL/GenBank/DDBJ whole genome shotgun (WGS) entry which is preliminary data.</text>
</comment>
<dbReference type="PANTHER" id="PTHR13011:SF0">
    <property type="entry name" value="GENERAL TRANSCRIPTION FACTOR IIF SUBUNIT 1"/>
    <property type="match status" value="1"/>
</dbReference>
<evidence type="ECO:0000256" key="3">
    <source>
        <dbReference type="ARBA" id="ARBA00023015"/>
    </source>
</evidence>
<dbReference type="InterPro" id="IPR011039">
    <property type="entry name" value="TFIIF_interaction"/>
</dbReference>
<keyword evidence="6" id="KW-0539">Nucleus</keyword>
<organism evidence="8 9">
    <name type="scientific">Prototheca wickerhamii</name>
    <dbReference type="NCBI Taxonomy" id="3111"/>
    <lineage>
        <taxon>Eukaryota</taxon>
        <taxon>Viridiplantae</taxon>
        <taxon>Chlorophyta</taxon>
        <taxon>core chlorophytes</taxon>
        <taxon>Trebouxiophyceae</taxon>
        <taxon>Chlorellales</taxon>
        <taxon>Chlorellaceae</taxon>
        <taxon>Prototheca</taxon>
    </lineage>
</organism>
<evidence type="ECO:0008006" key="10">
    <source>
        <dbReference type="Google" id="ProtNLM"/>
    </source>
</evidence>
<keyword evidence="5" id="KW-0804">Transcription</keyword>
<dbReference type="Proteomes" id="UP001255856">
    <property type="component" value="Unassembled WGS sequence"/>
</dbReference>
<dbReference type="InterPro" id="IPR008851">
    <property type="entry name" value="TFIIF-alpha"/>
</dbReference>
<dbReference type="GO" id="GO:0006367">
    <property type="term" value="P:transcription initiation at RNA polymerase II promoter"/>
    <property type="evidence" value="ECO:0007669"/>
    <property type="project" value="InterPro"/>
</dbReference>
<evidence type="ECO:0000313" key="8">
    <source>
        <dbReference type="EMBL" id="KAK2080865.1"/>
    </source>
</evidence>
<gene>
    <name evidence="8" type="ORF">QBZ16_000719</name>
</gene>
<dbReference type="GO" id="GO:0005674">
    <property type="term" value="C:transcription factor TFIIF complex"/>
    <property type="evidence" value="ECO:0007669"/>
    <property type="project" value="TreeGrafter"/>
</dbReference>
<reference evidence="8" key="1">
    <citation type="submission" date="2021-01" db="EMBL/GenBank/DDBJ databases">
        <authorList>
            <person name="Eckstrom K.M.E."/>
        </authorList>
    </citation>
    <scope>NUCLEOTIDE SEQUENCE</scope>
    <source>
        <strain evidence="8">UVCC 0001</strain>
    </source>
</reference>
<feature type="compositionally biased region" description="Acidic residues" evidence="7">
    <location>
        <begin position="202"/>
        <end position="234"/>
    </location>
</feature>
<feature type="compositionally biased region" description="Acidic residues" evidence="7">
    <location>
        <begin position="159"/>
        <end position="169"/>
    </location>
</feature>
<comment type="similarity">
    <text evidence="2">Belongs to the TFIIF alpha subunit family.</text>
</comment>
<comment type="subcellular location">
    <subcellularLocation>
        <location evidence="1">Nucleus</location>
    </subcellularLocation>
</comment>
<dbReference type="AlphaFoldDB" id="A0AAD9MMA4"/>
<feature type="region of interest" description="Disordered" evidence="7">
    <location>
        <begin position="39"/>
        <end position="58"/>
    </location>
</feature>
<feature type="compositionally biased region" description="Low complexity" evidence="7">
    <location>
        <begin position="318"/>
        <end position="337"/>
    </location>
</feature>
<keyword evidence="4" id="KW-0238">DNA-binding</keyword>
<dbReference type="EMBL" id="JASFZW010000001">
    <property type="protein sequence ID" value="KAK2080865.1"/>
    <property type="molecule type" value="Genomic_DNA"/>
</dbReference>
<name>A0AAD9MMA4_PROWI</name>
<accession>A0AAD9MMA4</accession>
<feature type="region of interest" description="Disordered" evidence="7">
    <location>
        <begin position="140"/>
        <end position="357"/>
    </location>
</feature>
<evidence type="ECO:0000313" key="9">
    <source>
        <dbReference type="Proteomes" id="UP001255856"/>
    </source>
</evidence>
<dbReference type="GO" id="GO:0003677">
    <property type="term" value="F:DNA binding"/>
    <property type="evidence" value="ECO:0007669"/>
    <property type="project" value="UniProtKB-KW"/>
</dbReference>
<dbReference type="SUPFAM" id="SSF50916">
    <property type="entry name" value="Rap30/74 interaction domains"/>
    <property type="match status" value="1"/>
</dbReference>
<protein>
    <recommendedName>
        <fullName evidence="10">Transcription initiation factor IIF subunit alpha</fullName>
    </recommendedName>
</protein>
<keyword evidence="3" id="KW-0805">Transcription regulation</keyword>